<dbReference type="GO" id="GO:0005681">
    <property type="term" value="C:spliceosomal complex"/>
    <property type="evidence" value="ECO:0007669"/>
    <property type="project" value="UniProtKB-KW"/>
</dbReference>
<evidence type="ECO:0000313" key="13">
    <source>
        <dbReference type="EMBL" id="SVP91430.1"/>
    </source>
</evidence>
<evidence type="ECO:0000256" key="9">
    <source>
        <dbReference type="ARBA" id="ARBA00023274"/>
    </source>
</evidence>
<dbReference type="GeneID" id="3861783"/>
<comment type="similarity">
    <text evidence="2">Belongs to the RRM U1 A/B'' family.</text>
</comment>
<reference evidence="12 15" key="1">
    <citation type="journal article" date="2005" name="Science">
        <title>Genome of the host-cell transforming parasite Theileria annulata compared with T. parva.</title>
        <authorList>
            <person name="Pain A."/>
            <person name="Renauld H."/>
            <person name="Berriman M."/>
            <person name="Murphy L."/>
            <person name="Yeats C.A."/>
            <person name="Weir W."/>
            <person name="Kerhornou A."/>
            <person name="Aslett M."/>
            <person name="Bishop R."/>
            <person name="Bouchier C."/>
            <person name="Cochet M."/>
            <person name="Coulson R.M.R."/>
            <person name="Cronin A."/>
            <person name="de Villiers E.P."/>
            <person name="Fraser A."/>
            <person name="Fosker N."/>
            <person name="Gardner M."/>
            <person name="Goble A."/>
            <person name="Griffiths-Jones S."/>
            <person name="Harris D.E."/>
            <person name="Katzer F."/>
            <person name="Larke N."/>
            <person name="Lord A."/>
            <person name="Maser P."/>
            <person name="McKellar S."/>
            <person name="Mooney P."/>
            <person name="Morton F."/>
            <person name="Nene V."/>
            <person name="O'Neil S."/>
            <person name="Price C."/>
            <person name="Quail M.A."/>
            <person name="Rabbinowitsch E."/>
            <person name="Rawlings N.D."/>
            <person name="Rutter S."/>
            <person name="Saunders D."/>
            <person name="Seeger K."/>
            <person name="Shah T."/>
            <person name="Squares R."/>
            <person name="Squares S."/>
            <person name="Tivey A."/>
            <person name="Walker A.R."/>
            <person name="Woodward J."/>
            <person name="Dobbelaere D.A.E."/>
            <person name="Langsley G."/>
            <person name="Rajandream M.A."/>
            <person name="McKeever D."/>
            <person name="Shiels B."/>
            <person name="Tait A."/>
            <person name="Barrell B.G."/>
            <person name="Hall N."/>
        </authorList>
    </citation>
    <scope>NUCLEOTIDE SEQUENCE [LARGE SCALE GENOMIC DNA]</scope>
    <source>
        <strain evidence="15">Ankara</strain>
        <strain evidence="12">Ankara isolate clone C9</strain>
    </source>
</reference>
<protein>
    <submittedName>
        <fullName evidence="12">U1/2 small nuclear ribonucleoprotein, putative</fullName>
    </submittedName>
</protein>
<evidence type="ECO:0000313" key="15">
    <source>
        <dbReference type="Proteomes" id="UP000001950"/>
    </source>
</evidence>
<dbReference type="eggNOG" id="KOG4206">
    <property type="taxonomic scope" value="Eukaryota"/>
</dbReference>
<organism evidence="12 15">
    <name type="scientific">Theileria annulata</name>
    <dbReference type="NCBI Taxonomy" id="5874"/>
    <lineage>
        <taxon>Eukaryota</taxon>
        <taxon>Sar</taxon>
        <taxon>Alveolata</taxon>
        <taxon>Apicomplexa</taxon>
        <taxon>Aconoidasida</taxon>
        <taxon>Piroplasmida</taxon>
        <taxon>Theileriidae</taxon>
        <taxon>Theileria</taxon>
    </lineage>
</organism>
<keyword evidence="6 10" id="KW-0694">RNA-binding</keyword>
<keyword evidence="5" id="KW-0677">Repeat</keyword>
<dbReference type="FunCoup" id="Q4UE83">
    <property type="interactions" value="474"/>
</dbReference>
<evidence type="ECO:0000256" key="1">
    <source>
        <dbReference type="ARBA" id="ARBA00004123"/>
    </source>
</evidence>
<accession>Q4UE83</accession>
<keyword evidence="4" id="KW-0747">Spliceosome</keyword>
<dbReference type="PANTHER" id="PTHR10501">
    <property type="entry name" value="U1 SMALL NUCLEAR RIBONUCLEOPROTEIN A/U2 SMALL NUCLEAR RIBONUCLEOPROTEIN B"/>
    <property type="match status" value="1"/>
</dbReference>
<evidence type="ECO:0000313" key="12">
    <source>
        <dbReference type="EMBL" id="CAI74606.1"/>
    </source>
</evidence>
<evidence type="ECO:0000256" key="7">
    <source>
        <dbReference type="ARBA" id="ARBA00023187"/>
    </source>
</evidence>
<dbReference type="SMART" id="SM00360">
    <property type="entry name" value="RRM"/>
    <property type="match status" value="2"/>
</dbReference>
<dbReference type="Proteomes" id="UP000001950">
    <property type="component" value="Chromosome 2"/>
</dbReference>
<dbReference type="EMBL" id="CR940348">
    <property type="protein sequence ID" value="CAI74606.1"/>
    <property type="molecule type" value="Genomic_DNA"/>
</dbReference>
<dbReference type="FunFam" id="3.30.70.330:FF:000029">
    <property type="entry name" value="U2 small nuclear ribonucleoprotein B"/>
    <property type="match status" value="1"/>
</dbReference>
<evidence type="ECO:0000256" key="4">
    <source>
        <dbReference type="ARBA" id="ARBA00022728"/>
    </source>
</evidence>
<dbReference type="OrthoDB" id="277802at2759"/>
<keyword evidence="7" id="KW-0508">mRNA splicing</keyword>
<evidence type="ECO:0000256" key="6">
    <source>
        <dbReference type="ARBA" id="ARBA00022884"/>
    </source>
</evidence>
<feature type="domain" description="RRM" evidence="11">
    <location>
        <begin position="14"/>
        <end position="93"/>
    </location>
</feature>
<keyword evidence="9 12" id="KW-0687">Ribonucleoprotein</keyword>
<keyword evidence="8" id="KW-0539">Nucleus</keyword>
<dbReference type="PROSITE" id="PS50102">
    <property type="entry name" value="RRM"/>
    <property type="match status" value="2"/>
</dbReference>
<evidence type="ECO:0000259" key="11">
    <source>
        <dbReference type="PROSITE" id="PS50102"/>
    </source>
</evidence>
<dbReference type="GO" id="GO:0008380">
    <property type="term" value="P:RNA splicing"/>
    <property type="evidence" value="ECO:0007669"/>
    <property type="project" value="UniProtKB-KW"/>
</dbReference>
<reference evidence="13" key="2">
    <citation type="submission" date="2018-07" db="EMBL/GenBank/DDBJ databases">
        <authorList>
            <person name="Quirk P.G."/>
            <person name="Krulwich T.A."/>
        </authorList>
    </citation>
    <scope>NUCLEOTIDE SEQUENCE</scope>
    <source>
        <strain evidence="13">Anand</strain>
    </source>
</reference>
<dbReference type="EMBL" id="UIVT01000002">
    <property type="protein sequence ID" value="SVP91430.1"/>
    <property type="molecule type" value="Genomic_DNA"/>
</dbReference>
<dbReference type="VEuPathDB" id="PiroplasmaDB:TA12855"/>
<evidence type="ECO:0000256" key="5">
    <source>
        <dbReference type="ARBA" id="ARBA00022737"/>
    </source>
</evidence>
<proteinExistence type="inferred from homology"/>
<dbReference type="GO" id="GO:0030532">
    <property type="term" value="C:small nuclear ribonucleoprotein complex"/>
    <property type="evidence" value="ECO:0007669"/>
    <property type="project" value="UniProtKB-ARBA"/>
</dbReference>
<feature type="domain" description="RRM" evidence="11">
    <location>
        <begin position="134"/>
        <end position="206"/>
    </location>
</feature>
<dbReference type="SUPFAM" id="SSF54928">
    <property type="entry name" value="RNA-binding domain, RBD"/>
    <property type="match status" value="1"/>
</dbReference>
<evidence type="ECO:0000256" key="8">
    <source>
        <dbReference type="ARBA" id="ARBA00023242"/>
    </source>
</evidence>
<evidence type="ECO:0000256" key="3">
    <source>
        <dbReference type="ARBA" id="ARBA00022664"/>
    </source>
</evidence>
<dbReference type="GO" id="GO:0003723">
    <property type="term" value="F:RNA binding"/>
    <property type="evidence" value="ECO:0007669"/>
    <property type="project" value="UniProtKB-UniRule"/>
</dbReference>
<keyword evidence="15" id="KW-1185">Reference proteome</keyword>
<sequence>MNTNYDTLDILPCQTLYVYNLDDQIHIDVLKKLVYELFVPYGIIVDIVARKTKTLRGQAFVIFSEISSATAALKGLNGRKILNKVLKIEYAKNRSYKTLKPSDYYKMSKANRGKFKPISDFPDELRSSGTDESHSLFVQNIPHDMSRESLELLFKQYPGFRGCRFIEGRFVAFVDYSMASQAEIALEGLNGFRVSHTHALQISLAN</sequence>
<dbReference type="STRING" id="5874.Q4UE83"/>
<dbReference type="RefSeq" id="XP_952338.1">
    <property type="nucleotide sequence ID" value="XM_947245.1"/>
</dbReference>
<dbReference type="InterPro" id="IPR000504">
    <property type="entry name" value="RRM_dom"/>
</dbReference>
<gene>
    <name evidence="12" type="ORF">TA12855</name>
    <name evidence="13" type="ORF">TAT_000179000</name>
    <name evidence="14" type="ORF">TAV_000179200</name>
</gene>
<keyword evidence="3" id="KW-0507">mRNA processing</keyword>
<dbReference type="Gene3D" id="3.30.70.330">
    <property type="match status" value="2"/>
</dbReference>
<dbReference type="OMA" id="FKEITCA"/>
<dbReference type="InterPro" id="IPR012677">
    <property type="entry name" value="Nucleotide-bd_a/b_plait_sf"/>
</dbReference>
<dbReference type="CDD" id="cd12246">
    <property type="entry name" value="RRM1_U1A_like"/>
    <property type="match status" value="1"/>
</dbReference>
<dbReference type="EMBL" id="UIVS01000002">
    <property type="protein sequence ID" value="SVP91766.1"/>
    <property type="molecule type" value="Genomic_DNA"/>
</dbReference>
<comment type="subcellular location">
    <subcellularLocation>
        <location evidence="1">Nucleus</location>
    </subcellularLocation>
</comment>
<dbReference type="FunFam" id="3.30.70.330:FF:000039">
    <property type="entry name" value="U1 small nuclear ribonucleoprotein A"/>
    <property type="match status" value="1"/>
</dbReference>
<dbReference type="GO" id="GO:0006397">
    <property type="term" value="P:mRNA processing"/>
    <property type="evidence" value="ECO:0007669"/>
    <property type="project" value="UniProtKB-KW"/>
</dbReference>
<dbReference type="Pfam" id="PF00076">
    <property type="entry name" value="RRM_1"/>
    <property type="match status" value="2"/>
</dbReference>
<dbReference type="KEGG" id="tan:TA12855"/>
<evidence type="ECO:0000313" key="14">
    <source>
        <dbReference type="EMBL" id="SVP91766.1"/>
    </source>
</evidence>
<evidence type="ECO:0000256" key="2">
    <source>
        <dbReference type="ARBA" id="ARBA00007243"/>
    </source>
</evidence>
<dbReference type="AlphaFoldDB" id="Q4UE83"/>
<name>Q4UE83_THEAN</name>
<dbReference type="InterPro" id="IPR035979">
    <property type="entry name" value="RBD_domain_sf"/>
</dbReference>
<evidence type="ECO:0000256" key="10">
    <source>
        <dbReference type="PROSITE-ProRule" id="PRU00176"/>
    </source>
</evidence>
<dbReference type="CDD" id="cd12247">
    <property type="entry name" value="RRM2_U1A_like"/>
    <property type="match status" value="1"/>
</dbReference>